<dbReference type="SUPFAM" id="SSF51126">
    <property type="entry name" value="Pectin lyase-like"/>
    <property type="match status" value="1"/>
</dbReference>
<dbReference type="Gene3D" id="2.160.20.10">
    <property type="entry name" value="Single-stranded right-handed beta-helix, Pectin lyase-like"/>
    <property type="match status" value="1"/>
</dbReference>
<organism evidence="2">
    <name type="scientific">uncultured Arthrobacter sp</name>
    <dbReference type="NCBI Taxonomy" id="114050"/>
    <lineage>
        <taxon>Bacteria</taxon>
        <taxon>Bacillati</taxon>
        <taxon>Actinomycetota</taxon>
        <taxon>Actinomycetes</taxon>
        <taxon>Micrococcales</taxon>
        <taxon>Micrococcaceae</taxon>
        <taxon>Arthrobacter</taxon>
        <taxon>environmental samples</taxon>
    </lineage>
</organism>
<proteinExistence type="predicted"/>
<feature type="region of interest" description="Disordered" evidence="1">
    <location>
        <begin position="52"/>
        <end position="78"/>
    </location>
</feature>
<protein>
    <submittedName>
        <fullName evidence="2">CAZy families PL1|CE8 protein</fullName>
    </submittedName>
</protein>
<accession>A0A060BYR9</accession>
<dbReference type="InterPro" id="IPR011050">
    <property type="entry name" value="Pectin_lyase_fold/virulence"/>
</dbReference>
<dbReference type="InterPro" id="IPR012334">
    <property type="entry name" value="Pectin_lyas_fold"/>
</dbReference>
<sequence length="119" mass="12785">MLSVHAAVGAAARSPHPVEVIVHPGTYRETVSIWPGARDLVLRGATGDPEDVIITYDKPAPTGRRSRSSHRTSPSPILTLENLYEDADGADRPAHALRSADDTILLENVQFRGGGHEIS</sequence>
<evidence type="ECO:0000313" key="2">
    <source>
        <dbReference type="EMBL" id="AIA85651.1"/>
    </source>
</evidence>
<evidence type="ECO:0000256" key="1">
    <source>
        <dbReference type="SAM" id="MobiDB-lite"/>
    </source>
</evidence>
<reference evidence="2" key="1">
    <citation type="journal article" date="2013" name="Environ. Microbiol.">
        <title>Seasonally variable intestinal metagenomes of the red palm weevil (Rhynchophorus ferrugineus).</title>
        <authorList>
            <person name="Jia S."/>
            <person name="Zhang X."/>
            <person name="Zhang G."/>
            <person name="Yin A."/>
            <person name="Zhang S."/>
            <person name="Li F."/>
            <person name="Wang L."/>
            <person name="Zhao D."/>
            <person name="Yun Q."/>
            <person name="Tala"/>
            <person name="Wang J."/>
            <person name="Sun G."/>
            <person name="Baabdullah M."/>
            <person name="Yu X."/>
            <person name="Hu S."/>
            <person name="Al-Mssallem I.S."/>
            <person name="Yu J."/>
        </authorList>
    </citation>
    <scope>NUCLEOTIDE SEQUENCE</scope>
</reference>
<dbReference type="AlphaFoldDB" id="A0A060BYR9"/>
<feature type="non-terminal residue" evidence="2">
    <location>
        <position position="119"/>
    </location>
</feature>
<name>A0A060BYR9_9MICC</name>
<dbReference type="EMBL" id="KF118390">
    <property type="protein sequence ID" value="AIA85651.1"/>
    <property type="molecule type" value="Genomic_DNA"/>
</dbReference>